<comment type="subcellular location">
    <subcellularLocation>
        <location evidence="1">Cell membrane</location>
        <topology evidence="1">Peripheral membrane protein</topology>
    </subcellularLocation>
</comment>
<dbReference type="Gene3D" id="3.40.50.300">
    <property type="entry name" value="P-loop containing nucleotide triphosphate hydrolases"/>
    <property type="match status" value="2"/>
</dbReference>
<dbReference type="GO" id="GO:0016887">
    <property type="term" value="F:ATP hydrolysis activity"/>
    <property type="evidence" value="ECO:0007669"/>
    <property type="project" value="InterPro"/>
</dbReference>
<dbReference type="InterPro" id="IPR027417">
    <property type="entry name" value="P-loop_NTPase"/>
</dbReference>
<protein>
    <submittedName>
        <fullName evidence="12">Sugar ABC transporter ATP-binding protein</fullName>
    </submittedName>
</protein>
<accession>A0A5B0VQN5</accession>
<dbReference type="SUPFAM" id="SSF52540">
    <property type="entry name" value="P-loop containing nucleoside triphosphate hydrolases"/>
    <property type="match status" value="2"/>
</dbReference>
<keyword evidence="6" id="KW-0677">Repeat</keyword>
<dbReference type="InterPro" id="IPR003439">
    <property type="entry name" value="ABC_transporter-like_ATP-bd"/>
</dbReference>
<evidence type="ECO:0000256" key="1">
    <source>
        <dbReference type="ARBA" id="ARBA00004202"/>
    </source>
</evidence>
<keyword evidence="7" id="KW-0547">Nucleotide-binding</keyword>
<evidence type="ECO:0000313" key="13">
    <source>
        <dbReference type="Proteomes" id="UP000323608"/>
    </source>
</evidence>
<evidence type="ECO:0000256" key="6">
    <source>
        <dbReference type="ARBA" id="ARBA00022737"/>
    </source>
</evidence>
<dbReference type="CDD" id="cd03215">
    <property type="entry name" value="ABC_Carb_Monos_II"/>
    <property type="match status" value="1"/>
</dbReference>
<dbReference type="GO" id="GO:0005886">
    <property type="term" value="C:plasma membrane"/>
    <property type="evidence" value="ECO:0007669"/>
    <property type="project" value="UniProtKB-SubCell"/>
</dbReference>
<dbReference type="RefSeq" id="WP_149637745.1">
    <property type="nucleotide sequence ID" value="NZ_VNIP01000016.1"/>
</dbReference>
<keyword evidence="8 12" id="KW-0067">ATP-binding</keyword>
<dbReference type="Proteomes" id="UP000323608">
    <property type="component" value="Unassembled WGS sequence"/>
</dbReference>
<comment type="similarity">
    <text evidence="2">Belongs to the ABC transporter superfamily.</text>
</comment>
<proteinExistence type="inferred from homology"/>
<dbReference type="EMBL" id="VNIP01000016">
    <property type="protein sequence ID" value="KAA1176598.1"/>
    <property type="molecule type" value="Genomic_DNA"/>
</dbReference>
<evidence type="ECO:0000256" key="9">
    <source>
        <dbReference type="ARBA" id="ARBA00022967"/>
    </source>
</evidence>
<dbReference type="PANTHER" id="PTHR43790">
    <property type="entry name" value="CARBOHYDRATE TRANSPORT ATP-BINDING PROTEIN MG119-RELATED"/>
    <property type="match status" value="1"/>
</dbReference>
<evidence type="ECO:0000256" key="7">
    <source>
        <dbReference type="ARBA" id="ARBA00022741"/>
    </source>
</evidence>
<dbReference type="CDD" id="cd03216">
    <property type="entry name" value="ABC_Carb_Monos_I"/>
    <property type="match status" value="1"/>
</dbReference>
<feature type="domain" description="ABC transporter" evidence="11">
    <location>
        <begin position="10"/>
        <end position="245"/>
    </location>
</feature>
<dbReference type="PANTHER" id="PTHR43790:SF3">
    <property type="entry name" value="D-ALLOSE IMPORT ATP-BINDING PROTEIN ALSA-RELATED"/>
    <property type="match status" value="1"/>
</dbReference>
<dbReference type="Pfam" id="PF00005">
    <property type="entry name" value="ABC_tran"/>
    <property type="match status" value="2"/>
</dbReference>
<dbReference type="InterPro" id="IPR050107">
    <property type="entry name" value="ABC_carbohydrate_import_ATPase"/>
</dbReference>
<keyword evidence="10" id="KW-0472">Membrane</keyword>
<dbReference type="PROSITE" id="PS50893">
    <property type="entry name" value="ABC_TRANSPORTER_2"/>
    <property type="match status" value="2"/>
</dbReference>
<dbReference type="FunFam" id="3.40.50.300:FF:000127">
    <property type="entry name" value="Ribose import ATP-binding protein RbsA"/>
    <property type="match status" value="1"/>
</dbReference>
<dbReference type="PROSITE" id="PS00211">
    <property type="entry name" value="ABC_TRANSPORTER_1"/>
    <property type="match status" value="1"/>
</dbReference>
<evidence type="ECO:0000313" key="12">
    <source>
        <dbReference type="EMBL" id="KAA1176598.1"/>
    </source>
</evidence>
<gene>
    <name evidence="12" type="ORF">FP026_27530</name>
</gene>
<evidence type="ECO:0000256" key="3">
    <source>
        <dbReference type="ARBA" id="ARBA00022448"/>
    </source>
</evidence>
<name>A0A5B0VQN5_RHITR</name>
<evidence type="ECO:0000256" key="5">
    <source>
        <dbReference type="ARBA" id="ARBA00022597"/>
    </source>
</evidence>
<dbReference type="AlphaFoldDB" id="A0A5B0VQN5"/>
<organism evidence="12 13">
    <name type="scientific">Rhizobium tropici</name>
    <dbReference type="NCBI Taxonomy" id="398"/>
    <lineage>
        <taxon>Bacteria</taxon>
        <taxon>Pseudomonadati</taxon>
        <taxon>Pseudomonadota</taxon>
        <taxon>Alphaproteobacteria</taxon>
        <taxon>Hyphomicrobiales</taxon>
        <taxon>Rhizobiaceae</taxon>
        <taxon>Rhizobium/Agrobacterium group</taxon>
        <taxon>Rhizobium</taxon>
    </lineage>
</organism>
<dbReference type="OrthoDB" id="9805029at2"/>
<keyword evidence="5" id="KW-0762">Sugar transport</keyword>
<evidence type="ECO:0000256" key="8">
    <source>
        <dbReference type="ARBA" id="ARBA00022840"/>
    </source>
</evidence>
<evidence type="ECO:0000259" key="11">
    <source>
        <dbReference type="PROSITE" id="PS50893"/>
    </source>
</evidence>
<dbReference type="InterPro" id="IPR017871">
    <property type="entry name" value="ABC_transporter-like_CS"/>
</dbReference>
<dbReference type="InterPro" id="IPR003593">
    <property type="entry name" value="AAA+_ATPase"/>
</dbReference>
<reference evidence="12 13" key="1">
    <citation type="submission" date="2019-07" db="EMBL/GenBank/DDBJ databases">
        <title>The Draft Genome Sequence of Rhizobium tropici SARCC-755 Associated with Superior Nodulation on Pigeonpea (Cajanus cajan (L.) Millsp.).</title>
        <authorList>
            <person name="Bopape F.L."/>
            <person name="Hassen A.I."/>
            <person name="Swanevelder Z.H."/>
            <person name="Gwata E.T."/>
        </authorList>
    </citation>
    <scope>NUCLEOTIDE SEQUENCE [LARGE SCALE GENOMIC DNA]</scope>
    <source>
        <strain evidence="12 13">SARCC-755</strain>
    </source>
</reference>
<evidence type="ECO:0000256" key="4">
    <source>
        <dbReference type="ARBA" id="ARBA00022475"/>
    </source>
</evidence>
<comment type="caution">
    <text evidence="12">The sequence shown here is derived from an EMBL/GenBank/DDBJ whole genome shotgun (WGS) entry which is preliminary data.</text>
</comment>
<evidence type="ECO:0000256" key="2">
    <source>
        <dbReference type="ARBA" id="ARBA00005417"/>
    </source>
</evidence>
<sequence length="506" mass="55178">MPETADESILKLEGIGKRFPGVVALRDVSIEIGRGKGHVLLGENGAGKSTLINLLGGVFKPDNGRILFDGQAYNPSSPLEAFKAGIRVIHQELHPLSNLTVAENLLFEHLPRRYGLVNYKQMNVRAAELLAEVGLNVAPTTLAGSLSVAQLQLLEIAKALSNESKLLVLDEPTATLTFKEVDRLFEILRRLKARGVTTLYISHRLEEIFEVGDDVTILRDGQHVVTRPLEGLGIPKIVELMVGRELAHHDAFRGDSIISGEALGVSGVKVTRNSPELSFSVAKGEIVGIAGLVGSGRTEAVRAIFGADAKAAGEIRVDGEAIDITSPKDAVAAGLCLATEDRKIQGLMLDLSCAENTTITDLSKVSRNGLIVRKLEEGLSHRLVRELRIKTPSIHQVVRTFSGGNQQKVVIAKWLFRGPKVLIFDEPTRGIDVGAKAEIYELLWKFAAEGKGVLVVSSDLPELMSICHRIIVFSDGKIAGEIPREQFDESRILSLAYKEYRRVRQH</sequence>
<dbReference type="SMART" id="SM00382">
    <property type="entry name" value="AAA"/>
    <property type="match status" value="2"/>
</dbReference>
<dbReference type="GO" id="GO:0005524">
    <property type="term" value="F:ATP binding"/>
    <property type="evidence" value="ECO:0007669"/>
    <property type="project" value="UniProtKB-KW"/>
</dbReference>
<keyword evidence="9" id="KW-1278">Translocase</keyword>
<evidence type="ECO:0000256" key="10">
    <source>
        <dbReference type="ARBA" id="ARBA00023136"/>
    </source>
</evidence>
<keyword evidence="4" id="KW-1003">Cell membrane</keyword>
<keyword evidence="3" id="KW-0813">Transport</keyword>
<feature type="domain" description="ABC transporter" evidence="11">
    <location>
        <begin position="252"/>
        <end position="500"/>
    </location>
</feature>